<name>A0A518FJ36_9PLAN</name>
<evidence type="ECO:0000256" key="2">
    <source>
        <dbReference type="SAM" id="Phobius"/>
    </source>
</evidence>
<dbReference type="RefSeq" id="WP_145454279.1">
    <property type="nucleotide sequence ID" value="NZ_CP036317.1"/>
</dbReference>
<keyword evidence="2" id="KW-0812">Transmembrane</keyword>
<evidence type="ECO:0000313" key="4">
    <source>
        <dbReference type="Proteomes" id="UP000320839"/>
    </source>
</evidence>
<sequence>MSAQQRTSPPESDQHSDRTAETEEELRWRRHCLGLAIFLWAFPLCVSWGLVIFSLGDLEFLGFWGIMHAGPLLSVFSGNVSNSQLLISTILSDAAFLITVVMIYRYQAFRLGAPLLFALIGWYFWAGYDFVKHLHIA</sequence>
<feature type="region of interest" description="Disordered" evidence="1">
    <location>
        <begin position="1"/>
        <end position="20"/>
    </location>
</feature>
<feature type="transmembrane region" description="Helical" evidence="2">
    <location>
        <begin position="32"/>
        <end position="55"/>
    </location>
</feature>
<feature type="transmembrane region" description="Helical" evidence="2">
    <location>
        <begin position="85"/>
        <end position="105"/>
    </location>
</feature>
<evidence type="ECO:0000256" key="1">
    <source>
        <dbReference type="SAM" id="MobiDB-lite"/>
    </source>
</evidence>
<gene>
    <name evidence="3" type="ORF">Pan153_09890</name>
</gene>
<reference evidence="3 4" key="1">
    <citation type="submission" date="2019-02" db="EMBL/GenBank/DDBJ databases">
        <title>Deep-cultivation of Planctomycetes and their phenomic and genomic characterization uncovers novel biology.</title>
        <authorList>
            <person name="Wiegand S."/>
            <person name="Jogler M."/>
            <person name="Boedeker C."/>
            <person name="Pinto D."/>
            <person name="Vollmers J."/>
            <person name="Rivas-Marin E."/>
            <person name="Kohn T."/>
            <person name="Peeters S.H."/>
            <person name="Heuer A."/>
            <person name="Rast P."/>
            <person name="Oberbeckmann S."/>
            <person name="Bunk B."/>
            <person name="Jeske O."/>
            <person name="Meyerdierks A."/>
            <person name="Storesund J.E."/>
            <person name="Kallscheuer N."/>
            <person name="Luecker S."/>
            <person name="Lage O.M."/>
            <person name="Pohl T."/>
            <person name="Merkel B.J."/>
            <person name="Hornburger P."/>
            <person name="Mueller R.-W."/>
            <person name="Bruemmer F."/>
            <person name="Labrenz M."/>
            <person name="Spormann A.M."/>
            <person name="Op den Camp H."/>
            <person name="Overmann J."/>
            <person name="Amann R."/>
            <person name="Jetten M.S.M."/>
            <person name="Mascher T."/>
            <person name="Medema M.H."/>
            <person name="Devos D.P."/>
            <person name="Kaster A.-K."/>
            <person name="Ovreas L."/>
            <person name="Rohde M."/>
            <person name="Galperin M.Y."/>
            <person name="Jogler C."/>
        </authorList>
    </citation>
    <scope>NUCLEOTIDE SEQUENCE [LARGE SCALE GENOMIC DNA]</scope>
    <source>
        <strain evidence="3 4">Pan153</strain>
    </source>
</reference>
<accession>A0A518FJ36</accession>
<dbReference type="AlphaFoldDB" id="A0A518FJ36"/>
<keyword evidence="2" id="KW-1133">Transmembrane helix</keyword>
<dbReference type="Proteomes" id="UP000320839">
    <property type="component" value="Chromosome"/>
</dbReference>
<feature type="compositionally biased region" description="Polar residues" evidence="1">
    <location>
        <begin position="1"/>
        <end position="11"/>
    </location>
</feature>
<feature type="transmembrane region" description="Helical" evidence="2">
    <location>
        <begin position="111"/>
        <end position="131"/>
    </location>
</feature>
<evidence type="ECO:0000313" key="3">
    <source>
        <dbReference type="EMBL" id="QDV16362.1"/>
    </source>
</evidence>
<dbReference type="EMBL" id="CP036317">
    <property type="protein sequence ID" value="QDV16362.1"/>
    <property type="molecule type" value="Genomic_DNA"/>
</dbReference>
<keyword evidence="2" id="KW-0472">Membrane</keyword>
<organism evidence="3 4">
    <name type="scientific">Gimesia panareensis</name>
    <dbReference type="NCBI Taxonomy" id="2527978"/>
    <lineage>
        <taxon>Bacteria</taxon>
        <taxon>Pseudomonadati</taxon>
        <taxon>Planctomycetota</taxon>
        <taxon>Planctomycetia</taxon>
        <taxon>Planctomycetales</taxon>
        <taxon>Planctomycetaceae</taxon>
        <taxon>Gimesia</taxon>
    </lineage>
</organism>
<dbReference type="OrthoDB" id="9914838at2"/>
<protein>
    <submittedName>
        <fullName evidence="3">Uncharacterized protein</fullName>
    </submittedName>
</protein>
<proteinExistence type="predicted"/>